<evidence type="ECO:0000313" key="4">
    <source>
        <dbReference type="Proteomes" id="UP000076021"/>
    </source>
</evidence>
<dbReference type="InterPro" id="IPR007527">
    <property type="entry name" value="Znf_SWIM"/>
</dbReference>
<dbReference type="OrthoDB" id="7593573at2"/>
<dbReference type="GO" id="GO:0008270">
    <property type="term" value="F:zinc ion binding"/>
    <property type="evidence" value="ECO:0007669"/>
    <property type="project" value="UniProtKB-KW"/>
</dbReference>
<evidence type="ECO:0000256" key="1">
    <source>
        <dbReference type="PROSITE-ProRule" id="PRU00325"/>
    </source>
</evidence>
<reference evidence="3 4" key="1">
    <citation type="journal article" date="2016" name="Genome Announc.">
        <title>Whole-Genome Sequence of Rummeliibacillus stabekisii Strain PP9 Isolated from Antarctic Soil.</title>
        <authorList>
            <person name="da Mota F.F."/>
            <person name="Vollu R.E."/>
            <person name="Jurelevicius D."/>
            <person name="Seldin L."/>
        </authorList>
    </citation>
    <scope>NUCLEOTIDE SEQUENCE [LARGE SCALE GENOMIC DNA]</scope>
    <source>
        <strain evidence="3 4">PP9</strain>
    </source>
</reference>
<reference evidence="4" key="2">
    <citation type="submission" date="2016-03" db="EMBL/GenBank/DDBJ databases">
        <authorList>
            <person name="Seldin L."/>
        </authorList>
    </citation>
    <scope>NUCLEOTIDE SEQUENCE [LARGE SCALE GENOMIC DNA]</scope>
    <source>
        <strain evidence="4">PP9</strain>
    </source>
</reference>
<evidence type="ECO:0000259" key="2">
    <source>
        <dbReference type="PROSITE" id="PS50966"/>
    </source>
</evidence>
<evidence type="ECO:0000313" key="3">
    <source>
        <dbReference type="EMBL" id="AMX00923.1"/>
    </source>
</evidence>
<keyword evidence="1" id="KW-0479">Metal-binding</keyword>
<keyword evidence="1" id="KW-0863">Zinc-finger</keyword>
<feature type="domain" description="SWIM-type" evidence="2">
    <location>
        <begin position="72"/>
        <end position="104"/>
    </location>
</feature>
<dbReference type="Proteomes" id="UP000076021">
    <property type="component" value="Chromosome"/>
</dbReference>
<dbReference type="EMBL" id="CP014806">
    <property type="protein sequence ID" value="AMX00923.1"/>
    <property type="molecule type" value="Genomic_DNA"/>
</dbReference>
<keyword evidence="4" id="KW-1185">Reference proteome</keyword>
<dbReference type="AlphaFoldDB" id="A0A143HGX0"/>
<proteinExistence type="predicted"/>
<dbReference type="KEGG" id="rst:ATY39_16965"/>
<dbReference type="PROSITE" id="PS50966">
    <property type="entry name" value="ZF_SWIM"/>
    <property type="match status" value="1"/>
</dbReference>
<gene>
    <name evidence="3" type="ORF">ATY39_16965</name>
</gene>
<keyword evidence="1" id="KW-0862">Zinc</keyword>
<sequence>MNMNISEVANRYEGFIRNQMAEIDLQLHASDAEDEELVRRAAFLARHNYVKINTFSETQNTIQFVVQDAMPTLVQLNMNTDRISCNCPREIWCRHKVAAIFVLYQYIDSLSDWLDNFRRSKSTQLHLLKDERSPESWLALVERVYKANLFRQTSLTPYLLESIFQDMQRQVFRETPLEREWQSLFKLFTHMALVIHTWKHLEDVHKSYGGYIIRFIDNEKENIREHIRTTSSKSRLFATDPFYDTLQTMVRRFTLQEKGFFGHRLMIYKNFWESMFNEKARRENELQTIRQTTQVADDVRIESIESMFYIMLKNYEELGRELSKMNSEDLLLWLDLAQFAANNNDYEALSMILRTMLPHLDTFINNHISIRYRPNFVGAFHRLCSYINLNDEEAEVLFAAAGTYGLQPYSLFLVERGRFTEWSALHHRFPSSLGYLENCGLKTVVEQKPEVLLPLYHSLAMNELGQKSRQHYKQAVQVWKKMKTAAKKSGKNEFWNQYIDQTKKQYKRLRALQEEIEKGNLKL</sequence>
<dbReference type="RefSeq" id="WP_066791766.1">
    <property type="nucleotide sequence ID" value="NZ_CP014806.1"/>
</dbReference>
<organism evidence="3 4">
    <name type="scientific">Rummeliibacillus stabekisii</name>
    <dbReference type="NCBI Taxonomy" id="241244"/>
    <lineage>
        <taxon>Bacteria</taxon>
        <taxon>Bacillati</taxon>
        <taxon>Bacillota</taxon>
        <taxon>Bacilli</taxon>
        <taxon>Bacillales</taxon>
        <taxon>Caryophanaceae</taxon>
        <taxon>Rummeliibacillus</taxon>
    </lineage>
</organism>
<protein>
    <recommendedName>
        <fullName evidence="2">SWIM-type domain-containing protein</fullName>
    </recommendedName>
</protein>
<name>A0A143HGX0_9BACL</name>
<dbReference type="Pfam" id="PF04434">
    <property type="entry name" value="SWIM"/>
    <property type="match status" value="1"/>
</dbReference>
<dbReference type="STRING" id="241244.ATY39_16965"/>
<accession>A0A143HGX0</accession>